<comment type="caution">
    <text evidence="1">The sequence shown here is derived from an EMBL/GenBank/DDBJ whole genome shotgun (WGS) entry which is preliminary data.</text>
</comment>
<sequence length="63" mass="7391">MNLELTMSRITIEEYREIRKELSTTKAFKENKILLVVESRYINLAHFGSSFISAIEWLAKTII</sequence>
<reference evidence="1" key="1">
    <citation type="journal article" date="2020" name="mSystems">
        <title>Genome- and Community-Level Interaction Insights into Carbon Utilization and Element Cycling Functions of Hydrothermarchaeota in Hydrothermal Sediment.</title>
        <authorList>
            <person name="Zhou Z."/>
            <person name="Liu Y."/>
            <person name="Xu W."/>
            <person name="Pan J."/>
            <person name="Luo Z.H."/>
            <person name="Li M."/>
        </authorList>
    </citation>
    <scope>NUCLEOTIDE SEQUENCE [LARGE SCALE GENOMIC DNA]</scope>
    <source>
        <strain evidence="1">SpSt-1</strain>
    </source>
</reference>
<evidence type="ECO:0000313" key="1">
    <source>
        <dbReference type="EMBL" id="HHR95966.1"/>
    </source>
</evidence>
<protein>
    <submittedName>
        <fullName evidence="1">Uncharacterized protein</fullName>
    </submittedName>
</protein>
<name>A0A7C5UTX6_9CREN</name>
<organism evidence="1">
    <name type="scientific">Ignisphaera aggregans</name>
    <dbReference type="NCBI Taxonomy" id="334771"/>
    <lineage>
        <taxon>Archaea</taxon>
        <taxon>Thermoproteota</taxon>
        <taxon>Thermoprotei</taxon>
        <taxon>Desulfurococcales</taxon>
        <taxon>Desulfurococcaceae</taxon>
        <taxon>Ignisphaera</taxon>
    </lineage>
</organism>
<dbReference type="AlphaFoldDB" id="A0A7C5UTX6"/>
<accession>A0A7C5UTX6</accession>
<dbReference type="EMBL" id="DRUB01000071">
    <property type="protein sequence ID" value="HHR95966.1"/>
    <property type="molecule type" value="Genomic_DNA"/>
</dbReference>
<proteinExistence type="predicted"/>
<gene>
    <name evidence="1" type="ORF">ENL47_03895</name>
</gene>